<feature type="compositionally biased region" description="Basic and acidic residues" evidence="1">
    <location>
        <begin position="105"/>
        <end position="115"/>
    </location>
</feature>
<accession>A0A0F9GJ25</accession>
<gene>
    <name evidence="2" type="ORF">LCGC14_1820630</name>
</gene>
<sequence length="144" mass="16077">MVIIAQSQLQINGVFQVKRRYHIIAGVVDRTFTMPLKIEAKSDIEVRGTAAGGGGAVSASFDLTKATVKKVKAKKQSWDISREAKTGIRRAKKLRKMKGEEVMFGAKADREEQKARVRTAQLRGRPKKKSKTKGLSKKLGMRFF</sequence>
<protein>
    <submittedName>
        <fullName evidence="2">Uncharacterized protein</fullName>
    </submittedName>
</protein>
<dbReference type="EMBL" id="LAZR01017825">
    <property type="protein sequence ID" value="KKL98814.1"/>
    <property type="molecule type" value="Genomic_DNA"/>
</dbReference>
<feature type="compositionally biased region" description="Basic residues" evidence="1">
    <location>
        <begin position="124"/>
        <end position="144"/>
    </location>
</feature>
<proteinExistence type="predicted"/>
<evidence type="ECO:0000256" key="1">
    <source>
        <dbReference type="SAM" id="MobiDB-lite"/>
    </source>
</evidence>
<feature type="region of interest" description="Disordered" evidence="1">
    <location>
        <begin position="105"/>
        <end position="144"/>
    </location>
</feature>
<name>A0A0F9GJ25_9ZZZZ</name>
<organism evidence="2">
    <name type="scientific">marine sediment metagenome</name>
    <dbReference type="NCBI Taxonomy" id="412755"/>
    <lineage>
        <taxon>unclassified sequences</taxon>
        <taxon>metagenomes</taxon>
        <taxon>ecological metagenomes</taxon>
    </lineage>
</organism>
<comment type="caution">
    <text evidence="2">The sequence shown here is derived from an EMBL/GenBank/DDBJ whole genome shotgun (WGS) entry which is preliminary data.</text>
</comment>
<dbReference type="AlphaFoldDB" id="A0A0F9GJ25"/>
<reference evidence="2" key="1">
    <citation type="journal article" date="2015" name="Nature">
        <title>Complex archaea that bridge the gap between prokaryotes and eukaryotes.</title>
        <authorList>
            <person name="Spang A."/>
            <person name="Saw J.H."/>
            <person name="Jorgensen S.L."/>
            <person name="Zaremba-Niedzwiedzka K."/>
            <person name="Martijn J."/>
            <person name="Lind A.E."/>
            <person name="van Eijk R."/>
            <person name="Schleper C."/>
            <person name="Guy L."/>
            <person name="Ettema T.J."/>
        </authorList>
    </citation>
    <scope>NUCLEOTIDE SEQUENCE</scope>
</reference>
<evidence type="ECO:0000313" key="2">
    <source>
        <dbReference type="EMBL" id="KKL98814.1"/>
    </source>
</evidence>